<dbReference type="AlphaFoldDB" id="A0A5M6IUB4"/>
<dbReference type="EMBL" id="VWPK01000017">
    <property type="protein sequence ID" value="KAA5611821.1"/>
    <property type="molecule type" value="Genomic_DNA"/>
</dbReference>
<dbReference type="RefSeq" id="WP_150041055.1">
    <property type="nucleotide sequence ID" value="NZ_OW485605.1"/>
</dbReference>
<comment type="caution">
    <text evidence="1">The sequence shown here is derived from an EMBL/GenBank/DDBJ whole genome shotgun (WGS) entry which is preliminary data.</text>
</comment>
<gene>
    <name evidence="1" type="ORF">F1189_12340</name>
</gene>
<keyword evidence="2" id="KW-1185">Reference proteome</keyword>
<proteinExistence type="predicted"/>
<dbReference type="Proteomes" id="UP000325255">
    <property type="component" value="Unassembled WGS sequence"/>
</dbReference>
<accession>A0A5M6IUB4</accession>
<evidence type="ECO:0000313" key="1">
    <source>
        <dbReference type="EMBL" id="KAA5611821.1"/>
    </source>
</evidence>
<evidence type="ECO:0000313" key="2">
    <source>
        <dbReference type="Proteomes" id="UP000325255"/>
    </source>
</evidence>
<protein>
    <submittedName>
        <fullName evidence="1">Uncharacterized protein</fullName>
    </submittedName>
</protein>
<organism evidence="1 2">
    <name type="scientific">Rhodovastum atsumiense</name>
    <dbReference type="NCBI Taxonomy" id="504468"/>
    <lineage>
        <taxon>Bacteria</taxon>
        <taxon>Pseudomonadati</taxon>
        <taxon>Pseudomonadota</taxon>
        <taxon>Alphaproteobacteria</taxon>
        <taxon>Acetobacterales</taxon>
        <taxon>Acetobacteraceae</taxon>
        <taxon>Rhodovastum</taxon>
    </lineage>
</organism>
<sequence length="98" mass="10411">MGSTGIVREHRWAVITADGRHAWLGRHSDPTDAELAEVARQLEAAGDVAWLAVTEGGYYQPADAMQVLLVRPLAGAGGDWEAAKAAFLGRRAETLKAG</sequence>
<name>A0A5M6IUB4_9PROT</name>
<reference evidence="1 2" key="1">
    <citation type="submission" date="2019-09" db="EMBL/GenBank/DDBJ databases">
        <title>Genome sequence of Rhodovastum atsumiense, a diverse member of the Acetobacteraceae family of non-sulfur purple photosynthetic bacteria.</title>
        <authorList>
            <person name="Meyer T."/>
            <person name="Kyndt J."/>
        </authorList>
    </citation>
    <scope>NUCLEOTIDE SEQUENCE [LARGE SCALE GENOMIC DNA]</scope>
    <source>
        <strain evidence="1 2">DSM 21279</strain>
    </source>
</reference>
<dbReference type="OrthoDB" id="7273111at2"/>